<sequence length="126" mass="14388">MFETCVISLQKSLRLHHVRIGDLELKLARFDTDNRAPIGTVEVYSPRNDTWTQIKPLNRARRRFGIAEVDGTIFVAGGFSEDSVEYYNPLSNQWVVLEGVKVDRYDISCFALPLPQCLCATLQDHM</sequence>
<dbReference type="Pfam" id="PF01344">
    <property type="entry name" value="Kelch_1"/>
    <property type="match status" value="2"/>
</dbReference>
<evidence type="ECO:0000313" key="3">
    <source>
        <dbReference type="EMBL" id="EDO44529.1"/>
    </source>
</evidence>
<dbReference type="InterPro" id="IPR015915">
    <property type="entry name" value="Kelch-typ_b-propeller"/>
</dbReference>
<evidence type="ECO:0000256" key="2">
    <source>
        <dbReference type="ARBA" id="ARBA00022737"/>
    </source>
</evidence>
<dbReference type="AlphaFoldDB" id="A7RV86"/>
<dbReference type="SMART" id="SM00612">
    <property type="entry name" value="Kelch"/>
    <property type="match status" value="2"/>
</dbReference>
<keyword evidence="1" id="KW-0880">Kelch repeat</keyword>
<evidence type="ECO:0000313" key="4">
    <source>
        <dbReference type="Proteomes" id="UP000001593"/>
    </source>
</evidence>
<dbReference type="PANTHER" id="PTHR46344">
    <property type="entry name" value="OS02G0202900 PROTEIN"/>
    <property type="match status" value="1"/>
</dbReference>
<name>A7RV86_NEMVE</name>
<dbReference type="InterPro" id="IPR006652">
    <property type="entry name" value="Kelch_1"/>
</dbReference>
<proteinExistence type="predicted"/>
<organism evidence="3 4">
    <name type="scientific">Nematostella vectensis</name>
    <name type="common">Starlet sea anemone</name>
    <dbReference type="NCBI Taxonomy" id="45351"/>
    <lineage>
        <taxon>Eukaryota</taxon>
        <taxon>Metazoa</taxon>
        <taxon>Cnidaria</taxon>
        <taxon>Anthozoa</taxon>
        <taxon>Hexacorallia</taxon>
        <taxon>Actiniaria</taxon>
        <taxon>Edwardsiidae</taxon>
        <taxon>Nematostella</taxon>
    </lineage>
</organism>
<evidence type="ECO:0000256" key="1">
    <source>
        <dbReference type="ARBA" id="ARBA00022441"/>
    </source>
</evidence>
<dbReference type="PhylomeDB" id="A7RV86"/>
<keyword evidence="2" id="KW-0677">Repeat</keyword>
<protein>
    <submittedName>
        <fullName evidence="3">Uncharacterized protein</fullName>
    </submittedName>
</protein>
<dbReference type="InParanoid" id="A7RV86"/>
<dbReference type="EMBL" id="DS469543">
    <property type="protein sequence ID" value="EDO44529.1"/>
    <property type="molecule type" value="Genomic_DNA"/>
</dbReference>
<dbReference type="Proteomes" id="UP000001593">
    <property type="component" value="Unassembled WGS sequence"/>
</dbReference>
<gene>
    <name evidence="3" type="ORF">NEMVEDRAFT_v1g202650</name>
</gene>
<accession>A7RV86</accession>
<dbReference type="PANTHER" id="PTHR46344:SF27">
    <property type="entry name" value="KELCH REPEAT SUPERFAMILY PROTEIN"/>
    <property type="match status" value="1"/>
</dbReference>
<dbReference type="SUPFAM" id="SSF117281">
    <property type="entry name" value="Kelch motif"/>
    <property type="match status" value="1"/>
</dbReference>
<reference evidence="3 4" key="1">
    <citation type="journal article" date="2007" name="Science">
        <title>Sea anemone genome reveals ancestral eumetazoan gene repertoire and genomic organization.</title>
        <authorList>
            <person name="Putnam N.H."/>
            <person name="Srivastava M."/>
            <person name="Hellsten U."/>
            <person name="Dirks B."/>
            <person name="Chapman J."/>
            <person name="Salamov A."/>
            <person name="Terry A."/>
            <person name="Shapiro H."/>
            <person name="Lindquist E."/>
            <person name="Kapitonov V.V."/>
            <person name="Jurka J."/>
            <person name="Genikhovich G."/>
            <person name="Grigoriev I.V."/>
            <person name="Lucas S.M."/>
            <person name="Steele R.E."/>
            <person name="Finnerty J.R."/>
            <person name="Technau U."/>
            <person name="Martindale M.Q."/>
            <person name="Rokhsar D.S."/>
        </authorList>
    </citation>
    <scope>NUCLEOTIDE SEQUENCE [LARGE SCALE GENOMIC DNA]</scope>
    <source>
        <strain evidence="4">CH2 X CH6</strain>
    </source>
</reference>
<dbReference type="HOGENOM" id="CLU_1984193_0_0_1"/>
<keyword evidence="4" id="KW-1185">Reference proteome</keyword>
<dbReference type="eggNOG" id="KOG4441">
    <property type="taxonomic scope" value="Eukaryota"/>
</dbReference>
<dbReference type="Gene3D" id="2.120.10.80">
    <property type="entry name" value="Kelch-type beta propeller"/>
    <property type="match status" value="1"/>
</dbReference>